<protein>
    <recommendedName>
        <fullName evidence="2">non-specific serine/threonine protein kinase</fullName>
        <ecNumber evidence="2">2.7.11.1</ecNumber>
    </recommendedName>
</protein>
<reference evidence="13 14" key="1">
    <citation type="submission" date="2020-12" db="EMBL/GenBank/DDBJ databases">
        <title>Concerted genomic and epigenomic changes stabilize Arabidopsis allopolyploids.</title>
        <authorList>
            <person name="Chen Z."/>
        </authorList>
    </citation>
    <scope>NUCLEOTIDE SEQUENCE [LARGE SCALE GENOMIC DNA]</scope>
    <source>
        <strain evidence="13">Allo738</strain>
        <tissue evidence="13">Leaf</tissue>
    </source>
</reference>
<comment type="catalytic activity">
    <reaction evidence="10">
        <text>L-threonyl-[protein] + ATP = O-phospho-L-threonyl-[protein] + ADP + H(+)</text>
        <dbReference type="Rhea" id="RHEA:46608"/>
        <dbReference type="Rhea" id="RHEA-COMP:11060"/>
        <dbReference type="Rhea" id="RHEA-COMP:11605"/>
        <dbReference type="ChEBI" id="CHEBI:15378"/>
        <dbReference type="ChEBI" id="CHEBI:30013"/>
        <dbReference type="ChEBI" id="CHEBI:30616"/>
        <dbReference type="ChEBI" id="CHEBI:61977"/>
        <dbReference type="ChEBI" id="CHEBI:456216"/>
        <dbReference type="EC" id="2.7.11.1"/>
    </reaction>
</comment>
<evidence type="ECO:0000313" key="14">
    <source>
        <dbReference type="Proteomes" id="UP000694240"/>
    </source>
</evidence>
<keyword evidence="9" id="KW-0449">Lipoprotein</keyword>
<dbReference type="SMART" id="SM00220">
    <property type="entry name" value="S_TKc"/>
    <property type="match status" value="1"/>
</dbReference>
<organism evidence="13 14">
    <name type="scientific">Arabidopsis thaliana x Arabidopsis arenosa</name>
    <dbReference type="NCBI Taxonomy" id="1240361"/>
    <lineage>
        <taxon>Eukaryota</taxon>
        <taxon>Viridiplantae</taxon>
        <taxon>Streptophyta</taxon>
        <taxon>Embryophyta</taxon>
        <taxon>Tracheophyta</taxon>
        <taxon>Spermatophyta</taxon>
        <taxon>Magnoliopsida</taxon>
        <taxon>eudicotyledons</taxon>
        <taxon>Gunneridae</taxon>
        <taxon>Pentapetalae</taxon>
        <taxon>rosids</taxon>
        <taxon>malvids</taxon>
        <taxon>Brassicales</taxon>
        <taxon>Brassicaceae</taxon>
        <taxon>Camelineae</taxon>
        <taxon>Arabidopsis</taxon>
    </lineage>
</organism>
<gene>
    <name evidence="13" type="ORF">ISN45_Aa08g024050</name>
</gene>
<keyword evidence="5" id="KW-0547">Nucleotide-binding</keyword>
<dbReference type="InterPro" id="IPR000719">
    <property type="entry name" value="Prot_kinase_dom"/>
</dbReference>
<dbReference type="PROSITE" id="PS50011">
    <property type="entry name" value="PROTEIN_KINASE_DOM"/>
    <property type="match status" value="1"/>
</dbReference>
<dbReference type="InterPro" id="IPR001245">
    <property type="entry name" value="Ser-Thr/Tyr_kinase_cat_dom"/>
</dbReference>
<dbReference type="Proteomes" id="UP000694240">
    <property type="component" value="Chromosome 13"/>
</dbReference>
<evidence type="ECO:0000256" key="9">
    <source>
        <dbReference type="ARBA" id="ARBA00023288"/>
    </source>
</evidence>
<dbReference type="EMBL" id="JAEFBK010000013">
    <property type="protein sequence ID" value="KAG7534899.1"/>
    <property type="molecule type" value="Genomic_DNA"/>
</dbReference>
<evidence type="ECO:0000256" key="3">
    <source>
        <dbReference type="ARBA" id="ARBA00022527"/>
    </source>
</evidence>
<evidence type="ECO:0000256" key="5">
    <source>
        <dbReference type="ARBA" id="ARBA00022741"/>
    </source>
</evidence>
<feature type="domain" description="Protein kinase" evidence="12">
    <location>
        <begin position="88"/>
        <end position="383"/>
    </location>
</feature>
<keyword evidence="4" id="KW-0808">Transferase</keyword>
<dbReference type="EC" id="2.7.11.1" evidence="2"/>
<dbReference type="GO" id="GO:0004674">
    <property type="term" value="F:protein serine/threonine kinase activity"/>
    <property type="evidence" value="ECO:0007669"/>
    <property type="project" value="UniProtKB-KW"/>
</dbReference>
<evidence type="ECO:0000256" key="7">
    <source>
        <dbReference type="ARBA" id="ARBA00022840"/>
    </source>
</evidence>
<evidence type="ECO:0000256" key="6">
    <source>
        <dbReference type="ARBA" id="ARBA00022777"/>
    </source>
</evidence>
<sequence length="408" mass="46149">MKRFFCCLKGGSSRNAGQGNDENDEVNLDRPFGNNERLNHLWRNHLSLPDDREVADPSARFFPISPPLPDNCGASFLWRELVDGTINFRDEYYLGRGNFGEVYRCRFSRLNEDGAVKIQKPDNPTGHVEFLAEVTTLHAANHPNVIRLLGHCYGQRNRAIVYEFMPNGCLERHIFAHATRVEGPFPRGLHLPIRVLDWDTRMRIALGVAKGLVYLHEELKVINRDVKAGNILLDANFVPKLTDFGLATKIEVDENGVEKQILINPMKGSLGYIAPEGEISGFVSTKTDVYSYGALLLVLFTGRQPFYVKKPVGIRENLTEWFIRILPRLEDAPVKVDVALGYRYSVEGLKKIFDTARMCLKTERLERPTMSDVEAMVLEAASFPVQVPPPQVKRRHSASTYEVFSGGF</sequence>
<dbReference type="AlphaFoldDB" id="A0A8T1XQN9"/>
<keyword evidence="14" id="KW-1185">Reference proteome</keyword>
<keyword evidence="3" id="KW-0723">Serine/threonine-protein kinase</keyword>
<evidence type="ECO:0000256" key="10">
    <source>
        <dbReference type="ARBA" id="ARBA00047899"/>
    </source>
</evidence>
<accession>A0A8T1XQN9</accession>
<evidence type="ECO:0000259" key="12">
    <source>
        <dbReference type="PROSITE" id="PS50011"/>
    </source>
</evidence>
<keyword evidence="7" id="KW-0067">ATP-binding</keyword>
<dbReference type="FunFam" id="1.10.510.10:FF:001023">
    <property type="entry name" value="Os07g0541700 protein"/>
    <property type="match status" value="1"/>
</dbReference>
<evidence type="ECO:0000256" key="8">
    <source>
        <dbReference type="ARBA" id="ARBA00023136"/>
    </source>
</evidence>
<evidence type="ECO:0000256" key="11">
    <source>
        <dbReference type="ARBA" id="ARBA00048679"/>
    </source>
</evidence>
<evidence type="ECO:0000256" key="4">
    <source>
        <dbReference type="ARBA" id="ARBA00022679"/>
    </source>
</evidence>
<evidence type="ECO:0000256" key="2">
    <source>
        <dbReference type="ARBA" id="ARBA00012513"/>
    </source>
</evidence>
<proteinExistence type="predicted"/>
<dbReference type="PANTHER" id="PTHR47985:SF4">
    <property type="entry name" value="SERINE_THREONINE-PROTEIN KINASE PBL27"/>
    <property type="match status" value="1"/>
</dbReference>
<dbReference type="GO" id="GO:0005524">
    <property type="term" value="F:ATP binding"/>
    <property type="evidence" value="ECO:0007669"/>
    <property type="project" value="UniProtKB-KW"/>
</dbReference>
<comment type="catalytic activity">
    <reaction evidence="11">
        <text>L-seryl-[protein] + ATP = O-phospho-L-seryl-[protein] + ADP + H(+)</text>
        <dbReference type="Rhea" id="RHEA:17989"/>
        <dbReference type="Rhea" id="RHEA-COMP:9863"/>
        <dbReference type="Rhea" id="RHEA-COMP:11604"/>
        <dbReference type="ChEBI" id="CHEBI:15378"/>
        <dbReference type="ChEBI" id="CHEBI:29999"/>
        <dbReference type="ChEBI" id="CHEBI:30616"/>
        <dbReference type="ChEBI" id="CHEBI:83421"/>
        <dbReference type="ChEBI" id="CHEBI:456216"/>
        <dbReference type="EC" id="2.7.11.1"/>
    </reaction>
</comment>
<keyword evidence="6 13" id="KW-0418">Kinase</keyword>
<name>A0A8T1XQN9_9BRAS</name>
<comment type="caution">
    <text evidence="13">The sequence shown here is derived from an EMBL/GenBank/DDBJ whole genome shotgun (WGS) entry which is preliminary data.</text>
</comment>
<dbReference type="Pfam" id="PF07714">
    <property type="entry name" value="PK_Tyr_Ser-Thr"/>
    <property type="match status" value="1"/>
</dbReference>
<evidence type="ECO:0000313" key="13">
    <source>
        <dbReference type="EMBL" id="KAG7534899.1"/>
    </source>
</evidence>
<keyword evidence="8" id="KW-0472">Membrane</keyword>
<dbReference type="CDD" id="cd14066">
    <property type="entry name" value="STKc_IRAK"/>
    <property type="match status" value="1"/>
</dbReference>
<comment type="subcellular location">
    <subcellularLocation>
        <location evidence="1">Cell membrane</location>
        <topology evidence="1">Lipid-anchor</topology>
    </subcellularLocation>
</comment>
<evidence type="ECO:0000256" key="1">
    <source>
        <dbReference type="ARBA" id="ARBA00004193"/>
    </source>
</evidence>
<dbReference type="GO" id="GO:0005886">
    <property type="term" value="C:plasma membrane"/>
    <property type="evidence" value="ECO:0007669"/>
    <property type="project" value="UniProtKB-SubCell"/>
</dbReference>
<dbReference type="PANTHER" id="PTHR47985">
    <property type="entry name" value="OS07G0668900 PROTEIN"/>
    <property type="match status" value="1"/>
</dbReference>